<evidence type="ECO:0000313" key="9">
    <source>
        <dbReference type="Proteomes" id="UP000188342"/>
    </source>
</evidence>
<dbReference type="STRING" id="1255658.FM114_10940"/>
<dbReference type="GO" id="GO:0005886">
    <property type="term" value="C:plasma membrane"/>
    <property type="evidence" value="ECO:0007669"/>
    <property type="project" value="UniProtKB-SubCell"/>
</dbReference>
<dbReference type="PANTHER" id="PTHR35007">
    <property type="entry name" value="INTEGRAL MEMBRANE PROTEIN-RELATED"/>
    <property type="match status" value="1"/>
</dbReference>
<evidence type="ECO:0000256" key="6">
    <source>
        <dbReference type="SAM" id="Phobius"/>
    </source>
</evidence>
<gene>
    <name evidence="8" type="ORF">FM114_10940</name>
</gene>
<dbReference type="AlphaFoldDB" id="A0A1R4K2B2"/>
<accession>A0A1R4K2B2</accession>
<keyword evidence="9" id="KW-1185">Reference proteome</keyword>
<keyword evidence="4 6" id="KW-1133">Transmembrane helix</keyword>
<dbReference type="PANTHER" id="PTHR35007:SF3">
    <property type="entry name" value="POSSIBLE CONSERVED ALANINE RICH MEMBRANE PROTEIN"/>
    <property type="match status" value="1"/>
</dbReference>
<sequence>MGTIWWPALLVGLTVWLLGDDSRQRLGGRRTTVSVPGWVTGRPGALPARGRVLAGLLVSCCLVLGLPGPIGWALAPPTGLAAAVGLGWLVPAARSRERAAVLAALPETLDLLAASLDAGAPLRAAVIDVGAVAPESTAATLRRVSAQVGVGLSDAEAWRGLLDDPAWGPVARDLARSSETGSAAARVLRQHAQDLRVAVRDAQLGRARAVGVRSVLPLMACFLPAFLLTGVVPVVAGLVKTLAVR</sequence>
<evidence type="ECO:0000256" key="3">
    <source>
        <dbReference type="ARBA" id="ARBA00022692"/>
    </source>
</evidence>
<evidence type="ECO:0000313" key="8">
    <source>
        <dbReference type="EMBL" id="SJN38406.1"/>
    </source>
</evidence>
<comment type="subcellular location">
    <subcellularLocation>
        <location evidence="1">Cell membrane</location>
        <topology evidence="1">Multi-pass membrane protein</topology>
    </subcellularLocation>
</comment>
<dbReference type="Proteomes" id="UP000188342">
    <property type="component" value="Unassembled WGS sequence"/>
</dbReference>
<evidence type="ECO:0000256" key="4">
    <source>
        <dbReference type="ARBA" id="ARBA00022989"/>
    </source>
</evidence>
<organism evidence="8 9">
    <name type="scientific">Luteococcus japonicus LSP_Lj1</name>
    <dbReference type="NCBI Taxonomy" id="1255658"/>
    <lineage>
        <taxon>Bacteria</taxon>
        <taxon>Bacillati</taxon>
        <taxon>Actinomycetota</taxon>
        <taxon>Actinomycetes</taxon>
        <taxon>Propionibacteriales</taxon>
        <taxon>Propionibacteriaceae</taxon>
        <taxon>Luteococcus</taxon>
    </lineage>
</organism>
<protein>
    <submittedName>
        <fullName evidence="8">Possible conserved alanine rich membrane protein</fullName>
    </submittedName>
</protein>
<dbReference type="EMBL" id="FUKQ01000043">
    <property type="protein sequence ID" value="SJN38406.1"/>
    <property type="molecule type" value="Genomic_DNA"/>
</dbReference>
<keyword evidence="2" id="KW-1003">Cell membrane</keyword>
<proteinExistence type="predicted"/>
<keyword evidence="5 6" id="KW-0472">Membrane</keyword>
<evidence type="ECO:0000256" key="2">
    <source>
        <dbReference type="ARBA" id="ARBA00022475"/>
    </source>
</evidence>
<keyword evidence="3 6" id="KW-0812">Transmembrane</keyword>
<reference evidence="8 9" key="1">
    <citation type="submission" date="2017-02" db="EMBL/GenBank/DDBJ databases">
        <authorList>
            <person name="Peterson S.W."/>
        </authorList>
    </citation>
    <scope>NUCLEOTIDE SEQUENCE [LARGE SCALE GENOMIC DNA]</scope>
    <source>
        <strain evidence="8 9">LSP_Lj1</strain>
    </source>
</reference>
<feature type="domain" description="Type II secretion system protein GspF" evidence="7">
    <location>
        <begin position="109"/>
        <end position="229"/>
    </location>
</feature>
<evidence type="ECO:0000256" key="5">
    <source>
        <dbReference type="ARBA" id="ARBA00023136"/>
    </source>
</evidence>
<evidence type="ECO:0000259" key="7">
    <source>
        <dbReference type="Pfam" id="PF00482"/>
    </source>
</evidence>
<name>A0A1R4K2B2_9ACTN</name>
<feature type="transmembrane region" description="Helical" evidence="6">
    <location>
        <begin position="52"/>
        <end position="68"/>
    </location>
</feature>
<dbReference type="RefSeq" id="WP_094765197.1">
    <property type="nucleotide sequence ID" value="NZ_FUKQ01000043.1"/>
</dbReference>
<evidence type="ECO:0000256" key="1">
    <source>
        <dbReference type="ARBA" id="ARBA00004651"/>
    </source>
</evidence>
<dbReference type="InterPro" id="IPR018076">
    <property type="entry name" value="T2SS_GspF_dom"/>
</dbReference>
<dbReference type="OrthoDB" id="3267562at2"/>
<feature type="transmembrane region" description="Helical" evidence="6">
    <location>
        <begin position="215"/>
        <end position="239"/>
    </location>
</feature>
<dbReference type="Pfam" id="PF00482">
    <property type="entry name" value="T2SSF"/>
    <property type="match status" value="1"/>
</dbReference>